<gene>
    <name evidence="2" type="ORF">E1B28_006931</name>
</gene>
<dbReference type="AlphaFoldDB" id="A0A9P7UTI3"/>
<keyword evidence="1" id="KW-0472">Membrane</keyword>
<dbReference type="OrthoDB" id="3354175at2759"/>
<dbReference type="KEGG" id="more:E1B28_006931"/>
<accession>A0A9P7UTI3</accession>
<evidence type="ECO:0000313" key="3">
    <source>
        <dbReference type="Proteomes" id="UP001049176"/>
    </source>
</evidence>
<evidence type="ECO:0000313" key="2">
    <source>
        <dbReference type="EMBL" id="KAG7093245.1"/>
    </source>
</evidence>
<reference evidence="2" key="1">
    <citation type="journal article" date="2021" name="Genome Biol. Evol.">
        <title>The assembled and annotated genome of the fairy-ring fungus Marasmius oreades.</title>
        <authorList>
            <person name="Hiltunen M."/>
            <person name="Ament-Velasquez S.L."/>
            <person name="Johannesson H."/>
        </authorList>
    </citation>
    <scope>NUCLEOTIDE SEQUENCE</scope>
    <source>
        <strain evidence="2">03SP1</strain>
    </source>
</reference>
<keyword evidence="1" id="KW-1133">Transmembrane helix</keyword>
<sequence length="152" mass="16638">MESGQSAFDADVSMCTLIGFAFSLSTNIIVTSLIAGRIWWNAHQLCKLLVGTQPSRLYRRAIAIIVESGAIFSASLLILLVLYSLKFNAVYVSDSIAQITGIAPTLIIVRVGMGYSVDSSDSRDDQWNDCQTQPRTELSTMQFAREGSTHIV</sequence>
<feature type="transmembrane region" description="Helical" evidence="1">
    <location>
        <begin position="61"/>
        <end position="83"/>
    </location>
</feature>
<dbReference type="EMBL" id="CM032184">
    <property type="protein sequence ID" value="KAG7093245.1"/>
    <property type="molecule type" value="Genomic_DNA"/>
</dbReference>
<dbReference type="GeneID" id="66076007"/>
<name>A0A9P7UTI3_9AGAR</name>
<dbReference type="RefSeq" id="XP_043009715.1">
    <property type="nucleotide sequence ID" value="XM_043151635.1"/>
</dbReference>
<evidence type="ECO:0000256" key="1">
    <source>
        <dbReference type="SAM" id="Phobius"/>
    </source>
</evidence>
<dbReference type="Proteomes" id="UP001049176">
    <property type="component" value="Chromosome 4"/>
</dbReference>
<proteinExistence type="predicted"/>
<comment type="caution">
    <text evidence="2">The sequence shown here is derived from an EMBL/GenBank/DDBJ whole genome shotgun (WGS) entry which is preliminary data.</text>
</comment>
<protein>
    <submittedName>
        <fullName evidence="2">Uncharacterized protein</fullName>
    </submittedName>
</protein>
<keyword evidence="3" id="KW-1185">Reference proteome</keyword>
<feature type="transmembrane region" description="Helical" evidence="1">
    <location>
        <begin position="20"/>
        <end position="40"/>
    </location>
</feature>
<organism evidence="2 3">
    <name type="scientific">Marasmius oreades</name>
    <name type="common">fairy-ring Marasmius</name>
    <dbReference type="NCBI Taxonomy" id="181124"/>
    <lineage>
        <taxon>Eukaryota</taxon>
        <taxon>Fungi</taxon>
        <taxon>Dikarya</taxon>
        <taxon>Basidiomycota</taxon>
        <taxon>Agaricomycotina</taxon>
        <taxon>Agaricomycetes</taxon>
        <taxon>Agaricomycetidae</taxon>
        <taxon>Agaricales</taxon>
        <taxon>Marasmiineae</taxon>
        <taxon>Marasmiaceae</taxon>
        <taxon>Marasmius</taxon>
    </lineage>
</organism>
<keyword evidence="1" id="KW-0812">Transmembrane</keyword>